<evidence type="ECO:0000313" key="6">
    <source>
        <dbReference type="EMBL" id="EIJ44166.1"/>
    </source>
</evidence>
<reference evidence="6 7" key="1">
    <citation type="submission" date="2011-11" db="EMBL/GenBank/DDBJ databases">
        <title>Improved High-Quality Draft sequence of Beggiatoa alba B18lD.</title>
        <authorList>
            <consortium name="US DOE Joint Genome Institute"/>
            <person name="Lucas S."/>
            <person name="Han J."/>
            <person name="Lapidus A."/>
            <person name="Cheng J.-F."/>
            <person name="Goodwin L."/>
            <person name="Pitluck S."/>
            <person name="Peters L."/>
            <person name="Mikhailova N."/>
            <person name="Held B."/>
            <person name="Detter J.C."/>
            <person name="Han C."/>
            <person name="Tapia R."/>
            <person name="Land M."/>
            <person name="Hauser L."/>
            <person name="Kyrpides N."/>
            <person name="Ivanova N."/>
            <person name="Pagani I."/>
            <person name="Samuel K."/>
            <person name="Teske A."/>
            <person name="Mueller J."/>
            <person name="Woyke T."/>
        </authorList>
    </citation>
    <scope>NUCLEOTIDE SEQUENCE [LARGE SCALE GENOMIC DNA]</scope>
    <source>
        <strain evidence="6 7">B18LD</strain>
    </source>
</reference>
<organism evidence="6 7">
    <name type="scientific">Beggiatoa alba B18LD</name>
    <dbReference type="NCBI Taxonomy" id="395493"/>
    <lineage>
        <taxon>Bacteria</taxon>
        <taxon>Pseudomonadati</taxon>
        <taxon>Pseudomonadota</taxon>
        <taxon>Gammaproteobacteria</taxon>
        <taxon>Thiotrichales</taxon>
        <taxon>Thiotrichaceae</taxon>
        <taxon>Beggiatoa</taxon>
    </lineage>
</organism>
<dbReference type="InterPro" id="IPR050109">
    <property type="entry name" value="HTH-type_TetR-like_transc_reg"/>
</dbReference>
<dbReference type="STRING" id="395493.BegalDRAFT_3348"/>
<feature type="DNA-binding region" description="H-T-H motif" evidence="4">
    <location>
        <begin position="59"/>
        <end position="78"/>
    </location>
</feature>
<dbReference type="InterPro" id="IPR023772">
    <property type="entry name" value="DNA-bd_HTH_TetR-type_CS"/>
</dbReference>
<dbReference type="EMBL" id="JH600070">
    <property type="protein sequence ID" value="EIJ44166.1"/>
    <property type="molecule type" value="Genomic_DNA"/>
</dbReference>
<dbReference type="SUPFAM" id="SSF46689">
    <property type="entry name" value="Homeodomain-like"/>
    <property type="match status" value="1"/>
</dbReference>
<dbReference type="eggNOG" id="COG1309">
    <property type="taxonomic scope" value="Bacteria"/>
</dbReference>
<dbReference type="RefSeq" id="WP_002691993.1">
    <property type="nucleotide sequence ID" value="NZ_JH600070.1"/>
</dbReference>
<dbReference type="PROSITE" id="PS01081">
    <property type="entry name" value="HTH_TETR_1"/>
    <property type="match status" value="1"/>
</dbReference>
<dbReference type="Pfam" id="PF14246">
    <property type="entry name" value="TetR_C_7"/>
    <property type="match status" value="1"/>
</dbReference>
<dbReference type="GO" id="GO:0003700">
    <property type="term" value="F:DNA-binding transcription factor activity"/>
    <property type="evidence" value="ECO:0007669"/>
    <property type="project" value="TreeGrafter"/>
</dbReference>
<evidence type="ECO:0000256" key="3">
    <source>
        <dbReference type="ARBA" id="ARBA00023163"/>
    </source>
</evidence>
<keyword evidence="1" id="KW-0805">Transcription regulation</keyword>
<evidence type="ECO:0000313" key="7">
    <source>
        <dbReference type="Proteomes" id="UP000005744"/>
    </source>
</evidence>
<dbReference type="InterPro" id="IPR039536">
    <property type="entry name" value="TetR_C_Proteobacteria"/>
</dbReference>
<dbReference type="InterPro" id="IPR001647">
    <property type="entry name" value="HTH_TetR"/>
</dbReference>
<dbReference type="FunFam" id="1.10.10.60:FF:000141">
    <property type="entry name" value="TetR family transcriptional regulator"/>
    <property type="match status" value="1"/>
</dbReference>
<evidence type="ECO:0000256" key="4">
    <source>
        <dbReference type="PROSITE-ProRule" id="PRU00335"/>
    </source>
</evidence>
<feature type="domain" description="HTH tetR-type" evidence="5">
    <location>
        <begin position="36"/>
        <end position="96"/>
    </location>
</feature>
<dbReference type="GO" id="GO:0000976">
    <property type="term" value="F:transcription cis-regulatory region binding"/>
    <property type="evidence" value="ECO:0007669"/>
    <property type="project" value="TreeGrafter"/>
</dbReference>
<dbReference type="HOGENOM" id="CLU_069356_27_0_6"/>
<dbReference type="OrthoDB" id="4541465at2"/>
<evidence type="ECO:0000256" key="2">
    <source>
        <dbReference type="ARBA" id="ARBA00023125"/>
    </source>
</evidence>
<dbReference type="Gene3D" id="1.10.357.10">
    <property type="entry name" value="Tetracycline Repressor, domain 2"/>
    <property type="match status" value="1"/>
</dbReference>
<name>I3CKM3_9GAMM</name>
<dbReference type="PANTHER" id="PTHR30055:SF146">
    <property type="entry name" value="HTH-TYPE TRANSCRIPTIONAL DUAL REGULATOR CECR"/>
    <property type="match status" value="1"/>
</dbReference>
<sequence>MRFDVKVKLNSCYNIWFIFITTIAEVNQVESATLTQKKKQAIVDAAAALFLDNGYGSVSMDKIAEVAGVSKRTVYNHFPSKEALFSEIVRNTWSLFDIPCMVYQEGSDIRQDLITFSNKFLVMLRSEQFSKLLRLVMGESGRFPELTALYSESGIRSLVRTLADYLQSTGKDIEDIQLASMHYLGMVKEALFWPVMLGIIPMPSPEREKEVIEKSTDMFLKLYQLV</sequence>
<dbReference type="InterPro" id="IPR009057">
    <property type="entry name" value="Homeodomain-like_sf"/>
</dbReference>
<dbReference type="Gene3D" id="1.10.10.60">
    <property type="entry name" value="Homeodomain-like"/>
    <property type="match status" value="1"/>
</dbReference>
<keyword evidence="3" id="KW-0804">Transcription</keyword>
<proteinExistence type="predicted"/>
<accession>I3CKM3</accession>
<gene>
    <name evidence="6" type="ORF">BegalDRAFT_3348</name>
</gene>
<dbReference type="Proteomes" id="UP000005744">
    <property type="component" value="Unassembled WGS sequence"/>
</dbReference>
<dbReference type="PANTHER" id="PTHR30055">
    <property type="entry name" value="HTH-TYPE TRANSCRIPTIONAL REGULATOR RUTR"/>
    <property type="match status" value="1"/>
</dbReference>
<dbReference type="PRINTS" id="PR00455">
    <property type="entry name" value="HTHTETR"/>
</dbReference>
<protein>
    <submittedName>
        <fullName evidence="6">Transcriptional regulator</fullName>
    </submittedName>
</protein>
<evidence type="ECO:0000256" key="1">
    <source>
        <dbReference type="ARBA" id="ARBA00023015"/>
    </source>
</evidence>
<keyword evidence="2 4" id="KW-0238">DNA-binding</keyword>
<keyword evidence="7" id="KW-1185">Reference proteome</keyword>
<evidence type="ECO:0000259" key="5">
    <source>
        <dbReference type="PROSITE" id="PS50977"/>
    </source>
</evidence>
<dbReference type="AlphaFoldDB" id="I3CKM3"/>
<dbReference type="Pfam" id="PF00440">
    <property type="entry name" value="TetR_N"/>
    <property type="match status" value="1"/>
</dbReference>
<dbReference type="PROSITE" id="PS50977">
    <property type="entry name" value="HTH_TETR_2"/>
    <property type="match status" value="1"/>
</dbReference>